<sequence>MNSPHEPVSHEQRLISSPQHEPQDTQCGEFVMKSWLAWTSAILATTFLVLTSVLASNGSATSHVRFLYTSSSNSIFVLSVLSSFTGIFLSATIAATFEKVQWSLISQQRGLRVSKFLSLQPGTGIPGLLTLLVGRGLSMRSSIRVWVAVRLSAILLVPILSILIMSKVNTCVVFDVIESSSEHLGWGMTPFNASLARNVSSIADQVSQADLANFLLQPYRTVDVTPTSERSIPCSHMPGKQSHQNCRRVYYLPGGLDLAATQDAKSMATSQVILAQDQQGYILDFIEGPELGKVWSFTAQECELFGFPFGAIHLCLRNAANNTLQARIVHCPISISSNLQCMENTTWPSADGWTTSLSTFFQKGTVAYSTTNGTILSHIMTNNPVPAPVSASEMLLGYRYAYSTFDNISAVLAAFSDPVTADMFPLYIYPAMVWANLKSISSLSPQNPAIATRAQDTFQCLLAIMLYYCQSSLFASTLSMYLDPSIGSFESPAGRRNTDKLRLFAQELHNEAPPDTKVRYAIQRYRLVVGKDSLIAYIVLCGTALLVCISTLSWVQWWTRKQKISIPDIGSFPAWDEWSLCEIRGASWPGTDTNNAKVGVVKAAEKLRICLLRTEQVETC</sequence>
<feature type="transmembrane region" description="Helical" evidence="2">
    <location>
        <begin position="143"/>
        <end position="164"/>
    </location>
</feature>
<dbReference type="AlphaFoldDB" id="A0A9P9IPZ2"/>
<name>A0A9P9IPZ2_9PLEO</name>
<evidence type="ECO:0000256" key="2">
    <source>
        <dbReference type="SAM" id="Phobius"/>
    </source>
</evidence>
<organism evidence="3 4">
    <name type="scientific">Dendryphion nanum</name>
    <dbReference type="NCBI Taxonomy" id="256645"/>
    <lineage>
        <taxon>Eukaryota</taxon>
        <taxon>Fungi</taxon>
        <taxon>Dikarya</taxon>
        <taxon>Ascomycota</taxon>
        <taxon>Pezizomycotina</taxon>
        <taxon>Dothideomycetes</taxon>
        <taxon>Pleosporomycetidae</taxon>
        <taxon>Pleosporales</taxon>
        <taxon>Torulaceae</taxon>
        <taxon>Dendryphion</taxon>
    </lineage>
</organism>
<dbReference type="OrthoDB" id="5139479at2759"/>
<feature type="transmembrane region" description="Helical" evidence="2">
    <location>
        <begin position="75"/>
        <end position="95"/>
    </location>
</feature>
<evidence type="ECO:0000313" key="3">
    <source>
        <dbReference type="EMBL" id="KAH7128296.1"/>
    </source>
</evidence>
<reference evidence="3" key="1">
    <citation type="journal article" date="2021" name="Nat. Commun.">
        <title>Genetic determinants of endophytism in the Arabidopsis root mycobiome.</title>
        <authorList>
            <person name="Mesny F."/>
            <person name="Miyauchi S."/>
            <person name="Thiergart T."/>
            <person name="Pickel B."/>
            <person name="Atanasova L."/>
            <person name="Karlsson M."/>
            <person name="Huettel B."/>
            <person name="Barry K.W."/>
            <person name="Haridas S."/>
            <person name="Chen C."/>
            <person name="Bauer D."/>
            <person name="Andreopoulos W."/>
            <person name="Pangilinan J."/>
            <person name="LaButti K."/>
            <person name="Riley R."/>
            <person name="Lipzen A."/>
            <person name="Clum A."/>
            <person name="Drula E."/>
            <person name="Henrissat B."/>
            <person name="Kohler A."/>
            <person name="Grigoriev I.V."/>
            <person name="Martin F.M."/>
            <person name="Hacquard S."/>
        </authorList>
    </citation>
    <scope>NUCLEOTIDE SEQUENCE</scope>
    <source>
        <strain evidence="3">MPI-CAGE-CH-0243</strain>
    </source>
</reference>
<keyword evidence="4" id="KW-1185">Reference proteome</keyword>
<proteinExistence type="predicted"/>
<feature type="transmembrane region" description="Helical" evidence="2">
    <location>
        <begin position="116"/>
        <end position="137"/>
    </location>
</feature>
<feature type="transmembrane region" description="Helical" evidence="2">
    <location>
        <begin position="534"/>
        <end position="555"/>
    </location>
</feature>
<dbReference type="EMBL" id="JAGMWT010000005">
    <property type="protein sequence ID" value="KAH7128296.1"/>
    <property type="molecule type" value="Genomic_DNA"/>
</dbReference>
<keyword evidence="2" id="KW-0812">Transmembrane</keyword>
<keyword evidence="2" id="KW-0472">Membrane</keyword>
<keyword evidence="2" id="KW-1133">Transmembrane helix</keyword>
<comment type="caution">
    <text evidence="3">The sequence shown here is derived from an EMBL/GenBank/DDBJ whole genome shotgun (WGS) entry which is preliminary data.</text>
</comment>
<dbReference type="Proteomes" id="UP000700596">
    <property type="component" value="Unassembled WGS sequence"/>
</dbReference>
<evidence type="ECO:0000313" key="4">
    <source>
        <dbReference type="Proteomes" id="UP000700596"/>
    </source>
</evidence>
<gene>
    <name evidence="3" type="ORF">B0J11DRAFT_267154</name>
</gene>
<evidence type="ECO:0000256" key="1">
    <source>
        <dbReference type="SAM" id="MobiDB-lite"/>
    </source>
</evidence>
<accession>A0A9P9IPZ2</accession>
<protein>
    <submittedName>
        <fullName evidence="3">Uncharacterized protein</fullName>
    </submittedName>
</protein>
<feature type="region of interest" description="Disordered" evidence="1">
    <location>
        <begin position="1"/>
        <end position="22"/>
    </location>
</feature>
<feature type="transmembrane region" description="Helical" evidence="2">
    <location>
        <begin position="35"/>
        <end position="55"/>
    </location>
</feature>